<evidence type="ECO:0000313" key="2">
    <source>
        <dbReference type="Proteomes" id="UP001215280"/>
    </source>
</evidence>
<proteinExistence type="predicted"/>
<organism evidence="1 2">
    <name type="scientific">Mycena maculata</name>
    <dbReference type="NCBI Taxonomy" id="230809"/>
    <lineage>
        <taxon>Eukaryota</taxon>
        <taxon>Fungi</taxon>
        <taxon>Dikarya</taxon>
        <taxon>Basidiomycota</taxon>
        <taxon>Agaricomycotina</taxon>
        <taxon>Agaricomycetes</taxon>
        <taxon>Agaricomycetidae</taxon>
        <taxon>Agaricales</taxon>
        <taxon>Marasmiineae</taxon>
        <taxon>Mycenaceae</taxon>
        <taxon>Mycena</taxon>
    </lineage>
</organism>
<name>A0AAD7MT67_9AGAR</name>
<dbReference type="AlphaFoldDB" id="A0AAD7MT67"/>
<sequence length="197" mass="22157">MFQQAQGSSVECRIVLSGDTVDQFHTLCWALYALPDEISKQESNQSSMDKLENVALISHRYHLTTYHTWSMSIGKRCTHFDYLSTCSLDNWTSLSSLFILSADSALIEHAQDAWITRLKGSGIDNLEEFSRALDLPKGTTCVNPWVECITPISRIAIPRVTDRMPPLQSSFRMHSAPSGCGVLSWDIGHYARIGDDW</sequence>
<dbReference type="EMBL" id="JARJLG010000187">
    <property type="protein sequence ID" value="KAJ7730865.1"/>
    <property type="molecule type" value="Genomic_DNA"/>
</dbReference>
<gene>
    <name evidence="1" type="ORF">DFH07DRAFT_945308</name>
</gene>
<dbReference type="Proteomes" id="UP001215280">
    <property type="component" value="Unassembled WGS sequence"/>
</dbReference>
<accession>A0AAD7MT67</accession>
<reference evidence="1" key="1">
    <citation type="submission" date="2023-03" db="EMBL/GenBank/DDBJ databases">
        <title>Massive genome expansion in bonnet fungi (Mycena s.s.) driven by repeated elements and novel gene families across ecological guilds.</title>
        <authorList>
            <consortium name="Lawrence Berkeley National Laboratory"/>
            <person name="Harder C.B."/>
            <person name="Miyauchi S."/>
            <person name="Viragh M."/>
            <person name="Kuo A."/>
            <person name="Thoen E."/>
            <person name="Andreopoulos B."/>
            <person name="Lu D."/>
            <person name="Skrede I."/>
            <person name="Drula E."/>
            <person name="Henrissat B."/>
            <person name="Morin E."/>
            <person name="Kohler A."/>
            <person name="Barry K."/>
            <person name="LaButti K."/>
            <person name="Morin E."/>
            <person name="Salamov A."/>
            <person name="Lipzen A."/>
            <person name="Mereny Z."/>
            <person name="Hegedus B."/>
            <person name="Baldrian P."/>
            <person name="Stursova M."/>
            <person name="Weitz H."/>
            <person name="Taylor A."/>
            <person name="Grigoriev I.V."/>
            <person name="Nagy L.G."/>
            <person name="Martin F."/>
            <person name="Kauserud H."/>
        </authorList>
    </citation>
    <scope>NUCLEOTIDE SEQUENCE</scope>
    <source>
        <strain evidence="1">CBHHK188m</strain>
    </source>
</reference>
<keyword evidence="2" id="KW-1185">Reference proteome</keyword>
<comment type="caution">
    <text evidence="1">The sequence shown here is derived from an EMBL/GenBank/DDBJ whole genome shotgun (WGS) entry which is preliminary data.</text>
</comment>
<evidence type="ECO:0000313" key="1">
    <source>
        <dbReference type="EMBL" id="KAJ7730865.1"/>
    </source>
</evidence>
<protein>
    <submittedName>
        <fullName evidence="1">Uncharacterized protein</fullName>
    </submittedName>
</protein>